<organism evidence="1 2">
    <name type="scientific">Oxalicibacterium flavum</name>
    <dbReference type="NCBI Taxonomy" id="179467"/>
    <lineage>
        <taxon>Bacteria</taxon>
        <taxon>Pseudomonadati</taxon>
        <taxon>Pseudomonadota</taxon>
        <taxon>Betaproteobacteria</taxon>
        <taxon>Burkholderiales</taxon>
        <taxon>Oxalobacteraceae</taxon>
        <taxon>Oxalicibacterium</taxon>
    </lineage>
</organism>
<reference evidence="1" key="1">
    <citation type="journal article" date="2014" name="Int. J. Syst. Evol. Microbiol.">
        <title>Complete genome sequence of Corynebacterium casei LMG S-19264T (=DSM 44701T), isolated from a smear-ripened cheese.</title>
        <authorList>
            <consortium name="US DOE Joint Genome Institute (JGI-PGF)"/>
            <person name="Walter F."/>
            <person name="Albersmeier A."/>
            <person name="Kalinowski J."/>
            <person name="Ruckert C."/>
        </authorList>
    </citation>
    <scope>NUCLEOTIDE SEQUENCE</scope>
    <source>
        <strain evidence="1">CCM 7086</strain>
    </source>
</reference>
<gene>
    <name evidence="1" type="primary">modE</name>
    <name evidence="1" type="ORF">GCM10007205_06800</name>
</gene>
<dbReference type="InterPro" id="IPR036388">
    <property type="entry name" value="WH-like_DNA-bd_sf"/>
</dbReference>
<dbReference type="Gene3D" id="1.10.10.10">
    <property type="entry name" value="Winged helix-like DNA-binding domain superfamily/Winged helix DNA-binding domain"/>
    <property type="match status" value="1"/>
</dbReference>
<dbReference type="AlphaFoldDB" id="A0A8J2XYN8"/>
<comment type="caution">
    <text evidence="1">The sequence shown here is derived from an EMBL/GenBank/DDBJ whole genome shotgun (WGS) entry which is preliminary data.</text>
</comment>
<dbReference type="PANTHER" id="PTHR30432">
    <property type="entry name" value="TRANSCRIPTIONAL REGULATOR MODE"/>
    <property type="match status" value="1"/>
</dbReference>
<reference evidence="1" key="2">
    <citation type="submission" date="2020-09" db="EMBL/GenBank/DDBJ databases">
        <authorList>
            <person name="Sun Q."/>
            <person name="Sedlacek I."/>
        </authorList>
    </citation>
    <scope>NUCLEOTIDE SEQUENCE</scope>
    <source>
        <strain evidence="1">CCM 7086</strain>
    </source>
</reference>
<evidence type="ECO:0000313" key="1">
    <source>
        <dbReference type="EMBL" id="GGC00149.1"/>
    </source>
</evidence>
<name>A0A8J2XYN8_9BURK</name>
<dbReference type="EMBL" id="BMCG01000001">
    <property type="protein sequence ID" value="GGC00149.1"/>
    <property type="molecule type" value="Genomic_DNA"/>
</dbReference>
<dbReference type="SUPFAM" id="SSF46785">
    <property type="entry name" value="Winged helix' DNA-binding domain"/>
    <property type="match status" value="1"/>
</dbReference>
<accession>A0A8J2XYN8</accession>
<protein>
    <submittedName>
        <fullName evidence="1">LysR family transcriptional regulator</fullName>
    </submittedName>
</protein>
<dbReference type="InterPro" id="IPR051815">
    <property type="entry name" value="Molybdate_resp_trans_reg"/>
</dbReference>
<dbReference type="Proteomes" id="UP000620266">
    <property type="component" value="Unassembled WGS sequence"/>
</dbReference>
<evidence type="ECO:0000313" key="2">
    <source>
        <dbReference type="Proteomes" id="UP000620266"/>
    </source>
</evidence>
<dbReference type="PANTHER" id="PTHR30432:SF1">
    <property type="entry name" value="DNA-BINDING TRANSCRIPTIONAL DUAL REGULATOR MODE"/>
    <property type="match status" value="1"/>
</dbReference>
<proteinExistence type="predicted"/>
<sequence length="139" mass="14741">MPKKPPRPPVRRVPRVRILMGEMTAMGPGRADLIDAIARTGSISAAGREMKMSYRRAWLLIESTNAAFIEPLVVTATGGAGGGGAIVTDFGRGVVEHYRAMERKAAEAIVSDFSVFSKLLADRSDAEQAGGKSAKPSKA</sequence>
<dbReference type="RefSeq" id="WP_188394746.1">
    <property type="nucleotide sequence ID" value="NZ_BMCG01000001.1"/>
</dbReference>
<keyword evidence="2" id="KW-1185">Reference proteome</keyword>
<dbReference type="InterPro" id="IPR036390">
    <property type="entry name" value="WH_DNA-bd_sf"/>
</dbReference>